<evidence type="ECO:0000313" key="3">
    <source>
        <dbReference type="Proteomes" id="UP001152658"/>
    </source>
</evidence>
<keyword evidence="2" id="KW-0808">Transferase</keyword>
<dbReference type="SUPFAM" id="SSF101790">
    <property type="entry name" value="Aminomethyltransferase beta-barrel domain"/>
    <property type="match status" value="1"/>
</dbReference>
<dbReference type="Gene3D" id="2.40.30.110">
    <property type="entry name" value="Aminomethyltransferase beta-barrel domains"/>
    <property type="match status" value="1"/>
</dbReference>
<sequence length="56" mass="6019">MTSGTAGPTAGKPVSMAYLRADLAAIGTQVFAQVRGKMLPMAVEKMPFVPQRYYRG</sequence>
<dbReference type="Pfam" id="PF08669">
    <property type="entry name" value="GCV_T_C"/>
    <property type="match status" value="1"/>
</dbReference>
<comment type="caution">
    <text evidence="2">The sequence shown here is derived from an EMBL/GenBank/DDBJ whole genome shotgun (WGS) entry which is preliminary data.</text>
</comment>
<dbReference type="Proteomes" id="UP001152658">
    <property type="component" value="Unassembled WGS sequence"/>
</dbReference>
<name>A0ABN8TL43_9VIBR</name>
<evidence type="ECO:0000259" key="1">
    <source>
        <dbReference type="Pfam" id="PF08669"/>
    </source>
</evidence>
<organism evidence="2 3">
    <name type="scientific">Vibrio aestuarianus</name>
    <dbReference type="NCBI Taxonomy" id="28171"/>
    <lineage>
        <taxon>Bacteria</taxon>
        <taxon>Pseudomonadati</taxon>
        <taxon>Pseudomonadota</taxon>
        <taxon>Gammaproteobacteria</taxon>
        <taxon>Vibrionales</taxon>
        <taxon>Vibrionaceae</taxon>
        <taxon>Vibrio</taxon>
    </lineage>
</organism>
<dbReference type="EMBL" id="CALYLK010000002">
    <property type="protein sequence ID" value="CAH8200572.1"/>
    <property type="molecule type" value="Genomic_DNA"/>
</dbReference>
<evidence type="ECO:0000313" key="2">
    <source>
        <dbReference type="EMBL" id="CAH8200572.1"/>
    </source>
</evidence>
<dbReference type="InterPro" id="IPR013977">
    <property type="entry name" value="GcvT_C"/>
</dbReference>
<dbReference type="EC" id="2.1.2.10" evidence="2"/>
<dbReference type="GO" id="GO:0004047">
    <property type="term" value="F:aminomethyltransferase activity"/>
    <property type="evidence" value="ECO:0007669"/>
    <property type="project" value="UniProtKB-EC"/>
</dbReference>
<reference evidence="2" key="1">
    <citation type="submission" date="2022-06" db="EMBL/GenBank/DDBJ databases">
        <authorList>
            <person name="Goudenege D."/>
            <person name="Le Roux F."/>
        </authorList>
    </citation>
    <scope>NUCLEOTIDE SEQUENCE</scope>
    <source>
        <strain evidence="2">12-063</strain>
    </source>
</reference>
<gene>
    <name evidence="2" type="ORF">VAE063_1010401</name>
</gene>
<feature type="domain" description="Aminomethyltransferase C-terminal" evidence="1">
    <location>
        <begin position="2"/>
        <end position="49"/>
    </location>
</feature>
<dbReference type="InterPro" id="IPR029043">
    <property type="entry name" value="GcvT/YgfZ_C"/>
</dbReference>
<accession>A0ABN8TL43</accession>
<proteinExistence type="predicted"/>
<keyword evidence="3" id="KW-1185">Reference proteome</keyword>
<protein>
    <submittedName>
        <fullName evidence="2">Aminomethyltransferase (Glycine cleavage system T protein)</fullName>
        <ecNumber evidence="2">2.1.2.10</ecNumber>
    </submittedName>
</protein>